<keyword evidence="1" id="KW-0472">Membrane</keyword>
<accession>A0A1R2CXT6</accession>
<feature type="transmembrane region" description="Helical" evidence="1">
    <location>
        <begin position="71"/>
        <end position="91"/>
    </location>
</feature>
<feature type="transmembrane region" description="Helical" evidence="1">
    <location>
        <begin position="111"/>
        <end position="131"/>
    </location>
</feature>
<dbReference type="EMBL" id="MPUH01000036">
    <property type="protein sequence ID" value="OMJ93824.1"/>
    <property type="molecule type" value="Genomic_DNA"/>
</dbReference>
<organism evidence="2 3">
    <name type="scientific">Stentor coeruleus</name>
    <dbReference type="NCBI Taxonomy" id="5963"/>
    <lineage>
        <taxon>Eukaryota</taxon>
        <taxon>Sar</taxon>
        <taxon>Alveolata</taxon>
        <taxon>Ciliophora</taxon>
        <taxon>Postciliodesmatophora</taxon>
        <taxon>Heterotrichea</taxon>
        <taxon>Heterotrichida</taxon>
        <taxon>Stentoridae</taxon>
        <taxon>Stentor</taxon>
    </lineage>
</organism>
<evidence type="ECO:0000256" key="1">
    <source>
        <dbReference type="SAM" id="Phobius"/>
    </source>
</evidence>
<evidence type="ECO:0000313" key="3">
    <source>
        <dbReference type="Proteomes" id="UP000187209"/>
    </source>
</evidence>
<dbReference type="AlphaFoldDB" id="A0A1R2CXT6"/>
<feature type="transmembrane region" description="Helical" evidence="1">
    <location>
        <begin position="9"/>
        <end position="30"/>
    </location>
</feature>
<sequence length="156" mass="17148">MKIFGNKYLFYALSGLNTLLFISGLSILIIGLYECAKSNDAYWYNTSFAVFGGFMMVVAIYGFFTYSKAELISLYLSAVAIVGSFHISFSLGILLENGPGNIDMNSKSAPIILLSLVGAIVISCFTIGLIYRNTLHYKPTLNDRSISLQGGSFIRY</sequence>
<dbReference type="Proteomes" id="UP000187209">
    <property type="component" value="Unassembled WGS sequence"/>
</dbReference>
<comment type="caution">
    <text evidence="2">The sequence shown here is derived from an EMBL/GenBank/DDBJ whole genome shotgun (WGS) entry which is preliminary data.</text>
</comment>
<protein>
    <submittedName>
        <fullName evidence="2">Uncharacterized protein</fullName>
    </submittedName>
</protein>
<proteinExistence type="predicted"/>
<feature type="transmembrane region" description="Helical" evidence="1">
    <location>
        <begin position="42"/>
        <end position="64"/>
    </location>
</feature>
<keyword evidence="1" id="KW-0812">Transmembrane</keyword>
<evidence type="ECO:0000313" key="2">
    <source>
        <dbReference type="EMBL" id="OMJ93824.1"/>
    </source>
</evidence>
<keyword evidence="3" id="KW-1185">Reference proteome</keyword>
<name>A0A1R2CXT6_9CILI</name>
<gene>
    <name evidence="2" type="ORF">SteCoe_3148</name>
</gene>
<keyword evidence="1" id="KW-1133">Transmembrane helix</keyword>
<reference evidence="2 3" key="1">
    <citation type="submission" date="2016-11" db="EMBL/GenBank/DDBJ databases">
        <title>The macronuclear genome of Stentor coeruleus: a giant cell with tiny introns.</title>
        <authorList>
            <person name="Slabodnick M."/>
            <person name="Ruby J.G."/>
            <person name="Reiff S.B."/>
            <person name="Swart E.C."/>
            <person name="Gosai S."/>
            <person name="Prabakaran S."/>
            <person name="Witkowska E."/>
            <person name="Larue G.E."/>
            <person name="Fisher S."/>
            <person name="Freeman R.M."/>
            <person name="Gunawardena J."/>
            <person name="Chu W."/>
            <person name="Stover N.A."/>
            <person name="Gregory B.D."/>
            <person name="Nowacki M."/>
            <person name="Derisi J."/>
            <person name="Roy S.W."/>
            <person name="Marshall W.F."/>
            <person name="Sood P."/>
        </authorList>
    </citation>
    <scope>NUCLEOTIDE SEQUENCE [LARGE SCALE GENOMIC DNA]</scope>
    <source>
        <strain evidence="2">WM001</strain>
    </source>
</reference>